<name>A0A4V3SFP3_OPIFE</name>
<evidence type="ECO:0000256" key="11">
    <source>
        <dbReference type="ARBA" id="ARBA00046056"/>
    </source>
</evidence>
<evidence type="ECO:0000256" key="14">
    <source>
        <dbReference type="SAM" id="MobiDB-lite"/>
    </source>
</evidence>
<proteinExistence type="inferred from homology"/>
<dbReference type="InterPro" id="IPR050630">
    <property type="entry name" value="WD_repeat_EMAP"/>
</dbReference>
<dbReference type="Pfam" id="PF23409">
    <property type="entry name" value="Beta-prop_EML"/>
    <property type="match status" value="1"/>
</dbReference>
<evidence type="ECO:0000256" key="10">
    <source>
        <dbReference type="ARBA" id="ARBA00029552"/>
    </source>
</evidence>
<evidence type="ECO:0000313" key="17">
    <source>
        <dbReference type="Proteomes" id="UP000308267"/>
    </source>
</evidence>
<sequence>MSPVEEEDLGFEHLKLSGVIGLNGKIPHSFTMHPDRQHAVFALGCTVIIQDMNTHEQHFLQGHTNNIVCLTVSKNGMYIASGQTTYMGYKASIIVWKYETREKYAEFVLHKVKVQALAFSPNSMYLASLGGQDDGSVVVWSIGKKEAICGSPAQHQSAGITLALAYANLDEEKFVTAGENTVRIWQLDLENRKIRPRDCALGHIKRTVLCIAVYPDDDLFFCGTSSGDILGINMQSALLQIVSPEKNKYSLGVSTITALSNSTLLIGTGDGVVQECAISYNREGHRCYPKLSRTKQEQKLSGKVTAISLRGEGHQFYVATDKCNLYLFKHADLSQELIYSSHYAAVNDIRFPNKCSELFATCSYQDVRVFNTGTQQELLRITIPNMTCYCLDILADGTAILSGWDDSKIRAFYPETGRLMYSIHNAHKKGVTALCSTSKCNRIISGGGEGHLRVWDIKEIRPKIEKFGHRRPRRRHSTGRPEAGDDAGIPESTFVTVLVAAMHEHTNAVSCIQISKDDKSCVSASADSTCIIWCLETFRRRQIIFSNTLFRCICYHPTECQVITSGTDRKIGYWEVYDGSLIRQLDGSRSGSVNGMDITGDGKTFVTAGDDKIVKVWKYNEGEVTHVGIGHSSPVTRLRISPDQSKVITVSEDGAIYIWGMPQPA</sequence>
<evidence type="ECO:0000256" key="6">
    <source>
        <dbReference type="ARBA" id="ARBA00022846"/>
    </source>
</evidence>
<evidence type="ECO:0000259" key="15">
    <source>
        <dbReference type="Pfam" id="PF23409"/>
    </source>
</evidence>
<feature type="domain" description="EML-like first beta-propeller" evidence="15">
    <location>
        <begin position="57"/>
        <end position="323"/>
    </location>
</feature>
<feature type="repeat" description="WD" evidence="13">
    <location>
        <begin position="586"/>
        <end position="627"/>
    </location>
</feature>
<evidence type="ECO:0000256" key="1">
    <source>
        <dbReference type="ARBA" id="ARBA00004230"/>
    </source>
</evidence>
<evidence type="ECO:0000256" key="2">
    <source>
        <dbReference type="ARBA" id="ARBA00004496"/>
    </source>
</evidence>
<evidence type="ECO:0000256" key="7">
    <source>
        <dbReference type="ARBA" id="ARBA00023069"/>
    </source>
</evidence>
<dbReference type="FunFam" id="2.130.10.10:FF:000207">
    <property type="entry name" value="Cilia- and flagella-associated protein 52"/>
    <property type="match status" value="1"/>
</dbReference>
<evidence type="ECO:0000256" key="12">
    <source>
        <dbReference type="ARBA" id="ARBA00047117"/>
    </source>
</evidence>
<dbReference type="PROSITE" id="PS50294">
    <property type="entry name" value="WD_REPEATS_REGION"/>
    <property type="match status" value="2"/>
</dbReference>
<dbReference type="OrthoDB" id="6252103at2759"/>
<comment type="function">
    <text evidence="11">Microtubule inner protein (MIP) part of the dynein-decorated doublet microtubules (DMTs) in cilia axoneme. Important for proper ciliary and flagellar beating. May act in cooperation with CFAP45 and axonemal dynein subunit DNAH11. May play a role in cell growth and/or survival.</text>
</comment>
<dbReference type="SUPFAM" id="SSF82171">
    <property type="entry name" value="DPP6 N-terminal domain-like"/>
    <property type="match status" value="1"/>
</dbReference>
<keyword evidence="4 13" id="KW-0853">WD repeat</keyword>
<protein>
    <recommendedName>
        <fullName evidence="10">Cilia- and flagella-associated protein 52</fullName>
    </recommendedName>
</protein>
<dbReference type="PROSITE" id="PS50082">
    <property type="entry name" value="WD_REPEATS_2"/>
    <property type="match status" value="4"/>
</dbReference>
<feature type="region of interest" description="Disordered" evidence="14">
    <location>
        <begin position="467"/>
        <end position="489"/>
    </location>
</feature>
<evidence type="ECO:0000256" key="5">
    <source>
        <dbReference type="ARBA" id="ARBA00022737"/>
    </source>
</evidence>
<evidence type="ECO:0000256" key="9">
    <source>
        <dbReference type="ARBA" id="ARBA00029456"/>
    </source>
</evidence>
<feature type="repeat" description="WD" evidence="13">
    <location>
        <begin position="628"/>
        <end position="665"/>
    </location>
</feature>
<organism evidence="16 17">
    <name type="scientific">Opisthorchis felineus</name>
    <dbReference type="NCBI Taxonomy" id="147828"/>
    <lineage>
        <taxon>Eukaryota</taxon>
        <taxon>Metazoa</taxon>
        <taxon>Spiralia</taxon>
        <taxon>Lophotrochozoa</taxon>
        <taxon>Platyhelminthes</taxon>
        <taxon>Trematoda</taxon>
        <taxon>Digenea</taxon>
        <taxon>Opisthorchiida</taxon>
        <taxon>Opisthorchiata</taxon>
        <taxon>Opisthorchiidae</taxon>
        <taxon>Opisthorchis</taxon>
    </lineage>
</organism>
<accession>A0A4V3SFP3</accession>
<feature type="repeat" description="WD" evidence="13">
    <location>
        <begin position="424"/>
        <end position="458"/>
    </location>
</feature>
<evidence type="ECO:0000256" key="3">
    <source>
        <dbReference type="ARBA" id="ARBA00022490"/>
    </source>
</evidence>
<dbReference type="PANTHER" id="PTHR13720:SF14">
    <property type="entry name" value="CILIA- AND FLAGELLA-ASSOCIATED PROTEIN 52"/>
    <property type="match status" value="1"/>
</dbReference>
<reference evidence="16 17" key="1">
    <citation type="journal article" date="2019" name="BMC Genomics">
        <title>New insights from Opisthorchis felineus genome: update on genomics of the epidemiologically important liver flukes.</title>
        <authorList>
            <person name="Ershov N.I."/>
            <person name="Mordvinov V.A."/>
            <person name="Prokhortchouk E.B."/>
            <person name="Pakharukova M.Y."/>
            <person name="Gunbin K.V."/>
            <person name="Ustyantsev K."/>
            <person name="Genaev M.A."/>
            <person name="Blinov A.G."/>
            <person name="Mazur A."/>
            <person name="Boulygina E."/>
            <person name="Tsygankova S."/>
            <person name="Khrameeva E."/>
            <person name="Chekanov N."/>
            <person name="Fan G."/>
            <person name="Xiao A."/>
            <person name="Zhang H."/>
            <person name="Xu X."/>
            <person name="Yang H."/>
            <person name="Solovyev V."/>
            <person name="Lee S.M."/>
            <person name="Liu X."/>
            <person name="Afonnikov D.A."/>
            <person name="Skryabin K.G."/>
        </authorList>
    </citation>
    <scope>NUCLEOTIDE SEQUENCE [LARGE SCALE GENOMIC DNA]</scope>
    <source>
        <strain evidence="16">AK-0245</strain>
        <tissue evidence="16">Whole organism</tissue>
    </source>
</reference>
<dbReference type="GO" id="GO:0031514">
    <property type="term" value="C:motile cilium"/>
    <property type="evidence" value="ECO:0007669"/>
    <property type="project" value="UniProtKB-SubCell"/>
</dbReference>
<dbReference type="InterPro" id="IPR036322">
    <property type="entry name" value="WD40_repeat_dom_sf"/>
</dbReference>
<dbReference type="SUPFAM" id="SSF50978">
    <property type="entry name" value="WD40 repeat-like"/>
    <property type="match status" value="1"/>
</dbReference>
<dbReference type="Gene3D" id="2.130.10.10">
    <property type="entry name" value="YVTN repeat-like/Quinoprotein amine dehydrogenase"/>
    <property type="match status" value="3"/>
</dbReference>
<dbReference type="Pfam" id="PF00400">
    <property type="entry name" value="WD40"/>
    <property type="match status" value="4"/>
</dbReference>
<keyword evidence="5" id="KW-0677">Repeat</keyword>
<evidence type="ECO:0000256" key="13">
    <source>
        <dbReference type="PROSITE-ProRule" id="PRU00221"/>
    </source>
</evidence>
<dbReference type="InterPro" id="IPR001680">
    <property type="entry name" value="WD40_rpt"/>
</dbReference>
<dbReference type="STRING" id="147828.A0A4V3SFP3"/>
<dbReference type="AlphaFoldDB" id="A0A4V3SFP3"/>
<dbReference type="SMART" id="SM00320">
    <property type="entry name" value="WD40"/>
    <property type="match status" value="12"/>
</dbReference>
<gene>
    <name evidence="16" type="ORF">CRM22_003820</name>
</gene>
<evidence type="ECO:0000256" key="8">
    <source>
        <dbReference type="ARBA" id="ARBA00023273"/>
    </source>
</evidence>
<dbReference type="GO" id="GO:0005930">
    <property type="term" value="C:axoneme"/>
    <property type="evidence" value="ECO:0007669"/>
    <property type="project" value="UniProtKB-ARBA"/>
</dbReference>
<dbReference type="InterPro" id="IPR055439">
    <property type="entry name" value="Beta-prop_EML_1st"/>
</dbReference>
<evidence type="ECO:0000313" key="16">
    <source>
        <dbReference type="EMBL" id="TGZ69274.1"/>
    </source>
</evidence>
<comment type="subunit">
    <text evidence="12">Microtubule inner protein component of sperm flagellar doublet microtubules. Interacts with BRCA2. Interacts with the CCT chaperonin complex. Interacts with HSP70. Interacts with AK8. Interacts with CFAP45. Interacts with DNAI1. Interacts with IQDC.</text>
</comment>
<comment type="similarity">
    <text evidence="9">Belongs to the CFAP52 family.</text>
</comment>
<keyword evidence="3" id="KW-0963">Cytoplasm</keyword>
<keyword evidence="8" id="KW-0966">Cell projection</keyword>
<feature type="compositionally biased region" description="Basic residues" evidence="14">
    <location>
        <begin position="468"/>
        <end position="478"/>
    </location>
</feature>
<keyword evidence="6" id="KW-0282">Flagellum</keyword>
<keyword evidence="7" id="KW-0969">Cilium</keyword>
<dbReference type="InterPro" id="IPR015943">
    <property type="entry name" value="WD40/YVTN_repeat-like_dom_sf"/>
</dbReference>
<dbReference type="EMBL" id="SJOL01006121">
    <property type="protein sequence ID" value="TGZ69274.1"/>
    <property type="molecule type" value="Genomic_DNA"/>
</dbReference>
<evidence type="ECO:0000256" key="4">
    <source>
        <dbReference type="ARBA" id="ARBA00022574"/>
    </source>
</evidence>
<comment type="caution">
    <text evidence="16">The sequence shown here is derived from an EMBL/GenBank/DDBJ whole genome shotgun (WGS) entry which is preliminary data.</text>
</comment>
<feature type="repeat" description="WD" evidence="13">
    <location>
        <begin position="502"/>
        <end position="543"/>
    </location>
</feature>
<dbReference type="PANTHER" id="PTHR13720">
    <property type="entry name" value="WD-40 REPEAT PROTEIN"/>
    <property type="match status" value="1"/>
</dbReference>
<comment type="subcellular location">
    <subcellularLocation>
        <location evidence="1">Cell projection</location>
        <location evidence="1">Cilium</location>
        <location evidence="1">Flagellum</location>
    </subcellularLocation>
    <subcellularLocation>
        <location evidence="2">Cytoplasm</location>
    </subcellularLocation>
</comment>
<dbReference type="FunFam" id="2.130.10.10:FF:000173">
    <property type="entry name" value="Cilia- and flagella-associated protein 52"/>
    <property type="match status" value="1"/>
</dbReference>
<dbReference type="Proteomes" id="UP000308267">
    <property type="component" value="Unassembled WGS sequence"/>
</dbReference>
<keyword evidence="17" id="KW-1185">Reference proteome</keyword>